<reference evidence="2" key="2">
    <citation type="journal article" date="2015" name="Data Brief">
        <title>Shoot transcriptome of the giant reed, Arundo donax.</title>
        <authorList>
            <person name="Barrero R.A."/>
            <person name="Guerrero F.D."/>
            <person name="Moolhuijzen P."/>
            <person name="Goolsby J.A."/>
            <person name="Tidwell J."/>
            <person name="Bellgard S.E."/>
            <person name="Bellgard M.I."/>
        </authorList>
    </citation>
    <scope>NUCLEOTIDE SEQUENCE</scope>
    <source>
        <tissue evidence="2">Shoot tissue taken approximately 20 cm above the soil surface</tissue>
    </source>
</reference>
<keyword evidence="1" id="KW-1133">Transmembrane helix</keyword>
<name>A0A0A9FGE6_ARUDO</name>
<organism evidence="2">
    <name type="scientific">Arundo donax</name>
    <name type="common">Giant reed</name>
    <name type="synonym">Donax arundinaceus</name>
    <dbReference type="NCBI Taxonomy" id="35708"/>
    <lineage>
        <taxon>Eukaryota</taxon>
        <taxon>Viridiplantae</taxon>
        <taxon>Streptophyta</taxon>
        <taxon>Embryophyta</taxon>
        <taxon>Tracheophyta</taxon>
        <taxon>Spermatophyta</taxon>
        <taxon>Magnoliopsida</taxon>
        <taxon>Liliopsida</taxon>
        <taxon>Poales</taxon>
        <taxon>Poaceae</taxon>
        <taxon>PACMAD clade</taxon>
        <taxon>Arundinoideae</taxon>
        <taxon>Arundineae</taxon>
        <taxon>Arundo</taxon>
    </lineage>
</organism>
<dbReference type="EMBL" id="GBRH01190548">
    <property type="protein sequence ID" value="JAE07348.1"/>
    <property type="molecule type" value="Transcribed_RNA"/>
</dbReference>
<keyword evidence="1" id="KW-0472">Membrane</keyword>
<keyword evidence="1" id="KW-0812">Transmembrane</keyword>
<feature type="transmembrane region" description="Helical" evidence="1">
    <location>
        <begin position="35"/>
        <end position="56"/>
    </location>
</feature>
<feature type="transmembrane region" description="Helical" evidence="1">
    <location>
        <begin position="6"/>
        <end position="23"/>
    </location>
</feature>
<evidence type="ECO:0000256" key="1">
    <source>
        <dbReference type="SAM" id="Phobius"/>
    </source>
</evidence>
<reference evidence="2" key="1">
    <citation type="submission" date="2014-09" db="EMBL/GenBank/DDBJ databases">
        <authorList>
            <person name="Magalhaes I.L.F."/>
            <person name="Oliveira U."/>
            <person name="Santos F.R."/>
            <person name="Vidigal T.H.D.A."/>
            <person name="Brescovit A.D."/>
            <person name="Santos A.J."/>
        </authorList>
    </citation>
    <scope>NUCLEOTIDE SEQUENCE</scope>
    <source>
        <tissue evidence="2">Shoot tissue taken approximately 20 cm above the soil surface</tissue>
    </source>
</reference>
<sequence length="73" mass="8559">MLLSMLVRALEVVFIGTSNILLFQDHLTMCFKEKVCIWWRFISYIGYHSFLVFGLFSFLHRYATFSVCGNILA</sequence>
<evidence type="ECO:0000313" key="2">
    <source>
        <dbReference type="EMBL" id="JAE07348.1"/>
    </source>
</evidence>
<proteinExistence type="predicted"/>
<dbReference type="AlphaFoldDB" id="A0A0A9FGE6"/>
<accession>A0A0A9FGE6</accession>
<protein>
    <submittedName>
        <fullName evidence="2">Uncharacterized protein</fullName>
    </submittedName>
</protein>